<comment type="caution">
    <text evidence="6">The sequence shown here is derived from an EMBL/GenBank/DDBJ whole genome shotgun (WGS) entry which is preliminary data.</text>
</comment>
<dbReference type="PROSITE" id="PS50088">
    <property type="entry name" value="ANK_REPEAT"/>
    <property type="match status" value="7"/>
</dbReference>
<evidence type="ECO:0000313" key="6">
    <source>
        <dbReference type="EMBL" id="OLQ07355.1"/>
    </source>
</evidence>
<dbReference type="SUPFAM" id="SSF53098">
    <property type="entry name" value="Ribonuclease H-like"/>
    <property type="match status" value="1"/>
</dbReference>
<feature type="repeat" description="ANK" evidence="3">
    <location>
        <begin position="1486"/>
        <end position="1518"/>
    </location>
</feature>
<dbReference type="OrthoDB" id="441943at2759"/>
<dbReference type="Pfam" id="PF12796">
    <property type="entry name" value="Ank_2"/>
    <property type="match status" value="3"/>
</dbReference>
<feature type="compositionally biased region" description="Basic and acidic residues" evidence="4">
    <location>
        <begin position="273"/>
        <end position="282"/>
    </location>
</feature>
<feature type="region of interest" description="Disordered" evidence="4">
    <location>
        <begin position="1230"/>
        <end position="1256"/>
    </location>
</feature>
<dbReference type="GO" id="GO:0015074">
    <property type="term" value="P:DNA integration"/>
    <property type="evidence" value="ECO:0007669"/>
    <property type="project" value="InterPro"/>
</dbReference>
<reference evidence="6 7" key="1">
    <citation type="submission" date="2016-02" db="EMBL/GenBank/DDBJ databases">
        <title>Genome analysis of coral dinoflagellate symbionts highlights evolutionary adaptations to a symbiotic lifestyle.</title>
        <authorList>
            <person name="Aranda M."/>
            <person name="Li Y."/>
            <person name="Liew Y.J."/>
            <person name="Baumgarten S."/>
            <person name="Simakov O."/>
            <person name="Wilson M."/>
            <person name="Piel J."/>
            <person name="Ashoor H."/>
            <person name="Bougouffa S."/>
            <person name="Bajic V.B."/>
            <person name="Ryu T."/>
            <person name="Ravasi T."/>
            <person name="Bayer T."/>
            <person name="Micklem G."/>
            <person name="Kim H."/>
            <person name="Bhak J."/>
            <person name="Lajeunesse T.C."/>
            <person name="Voolstra C.R."/>
        </authorList>
    </citation>
    <scope>NUCLEOTIDE SEQUENCE [LARGE SCALE GENOMIC DNA]</scope>
    <source>
        <strain evidence="6 7">CCMP2467</strain>
    </source>
</reference>
<feature type="repeat" description="ANK" evidence="3">
    <location>
        <begin position="1516"/>
        <end position="1548"/>
    </location>
</feature>
<dbReference type="InterPro" id="IPR012337">
    <property type="entry name" value="RNaseH-like_sf"/>
</dbReference>
<keyword evidence="2 3" id="KW-0040">ANK repeat</keyword>
<dbReference type="Gene3D" id="1.25.40.20">
    <property type="entry name" value="Ankyrin repeat-containing domain"/>
    <property type="match status" value="3"/>
</dbReference>
<protein>
    <submittedName>
        <fullName evidence="6">Ankyrin repeat domain-containing protein 17</fullName>
    </submittedName>
</protein>
<name>A0A1Q9EIW6_SYMMI</name>
<sequence>MIARPSTLPRLLDFNSCVGIDLFYVHDINDKRHTFLSMVDWATTYHVVTKLDSETSEDVERAFNSSWINPFGAPYMVSLDLDPKIQSGMSRLCDWHNIKVKDAAAQAHWQAGVTERQGGWFKGIWDRVVQDLSLEDAEVEIAGTLVCAAKNELRRRCGHSPTQWVFGKLPRLPPELGDPDAGEEVSWDVTKEMNVYGEHYYRGPGPNRGTSKQETPCIIGSNLKTVAEEDGSGQQWWWVDKEPTIGSRELGSAGSQQLNISERLAQKKLARADEDQGDHDMVANEPPGHLPLRRLKKKTRPGPYDDKPDEVMMIKRDLTQRGHAKRQEKELMWKEIPEEARPLFKEAEKKQWLEHLEYDALQALSVEESRLIRATVANDRILRSRWAYKDKNWAARQSGKQPEWRCKSRLIIGGHLDPDLGSSEITTDAPTLSRAGLTCLLQLLANGLAEEDPWEVAAGDIQCAFLTGSYLNRDEPLYLQQPGTGFPGLLPEQQVIIKKNIFGLATSPHEWWEDLQKGIYKTTIVFGETTFGWEQCPLDPCIFMLKEKRASSYVGRPIGYIGTHVDDILVIAPKTVGERIKEGLSKTFPIDKWEVNHLDYIGSEIEVTEDQVKVSQKKYVETRLFSLDVPKGVCEEDFADTEIAADNKSLIGALSWLSAQTRPDLTCSVSLAQQLQKAPTYGDIKFTNVVASRARAYKDNGLTFKAIPLSEAVFLIYHDAAWANAIEANEPGFELYEEDLEAGLQKEGPYSTKERKARRINSKVASQVGALVVLANIECVYEGRGNISVLDWKSRAGQRVCRSTFGAETQASVEGLEAGQYMRSFLETVAKGELVTVEAAVTPAICLSDCRSLYDHIHKEGVPRVPSDRRLAIDLAALRQGLRWEKWYSKLPLAWVPSGLQLGDVLTKPVDPGKWWEMLSSKLSLPIEVGCLSVRSSVVSLQPAYFLVQMLLHLIRGASPVRLTNTSVEQGVVQPVELTNSGGLVGHTTGGDSATPELNVPALHAKRYACPVRVEMLKDGHPAEELCFEIQADGYMPADPPPQVEPHFPQNLPIQTYAQSPQGLKAGSRRRGGFVGPWDARKLFRFEHELEIEPSHCIIIFRLCCDEPIDLSGAYGQQSITESHEDSREQVEYFAYHAEHIHVHISVANRLTVSRTTAVTTIKVKVTMVTMVRYGPGRIRGSGKLDARNQNLHRTSMLSPQTRSESLAGLGRQFENAFGKLAGAADAGVDAEVPHPDHVSSAGSSSMDESSRGAQVPVAPTSYPLYVRVRAGAPAVVADWAVPEDQKKDLECGIGCLASVPSTLFVAMLHIRMMSGQEVATIPLAEAGEVKALKQRLHRLHGIPSRFRQRLLFCGDALDDSVKQDSSMDLELVLLAYSNSRASKTQGIQLLSAAKIGSASEVEIILQHPVHPDVVDFRDRSRTPCMLASKHGHAEVLNLLLEAGADCNFADEGGVTAILLAAAQGHIEVVRMLLEAGADKSSTDEYGSTALTVASGQGHLEVVRLLLEARADYSYTDNAALLIASAVGHVEVLRLLLEAGADKDFAETDFDGETALMRASEQGRIGVVRLLLEAGADKNVTRYVETSALMLASAKGADKDLGNKNGITALMLAAEKGHIDVLRLLLRAGADTNSADINGDTALMRAAEWGQVEIARLLLDARADKNLANLDGDTALTLASNQGCMELLETGTDKSLNKKRRHCFDDGMPKRPEDAVKGSRRSNMPASGPPTDPQGVLEHIMREVIAEEEFGSILDKMLAQEVPFFMQYEAAPEASLMPRQLEAERRHLPKKVVVSRVN</sequence>
<feature type="repeat" description="ANK" evidence="3">
    <location>
        <begin position="1420"/>
        <end position="1452"/>
    </location>
</feature>
<dbReference type="Gene3D" id="3.30.420.10">
    <property type="entry name" value="Ribonuclease H-like superfamily/Ribonuclease H"/>
    <property type="match status" value="1"/>
</dbReference>
<organism evidence="6 7">
    <name type="scientific">Symbiodinium microadriaticum</name>
    <name type="common">Dinoflagellate</name>
    <name type="synonym">Zooxanthella microadriatica</name>
    <dbReference type="NCBI Taxonomy" id="2951"/>
    <lineage>
        <taxon>Eukaryota</taxon>
        <taxon>Sar</taxon>
        <taxon>Alveolata</taxon>
        <taxon>Dinophyceae</taxon>
        <taxon>Suessiales</taxon>
        <taxon>Symbiodiniaceae</taxon>
        <taxon>Symbiodinium</taxon>
    </lineage>
</organism>
<dbReference type="InterPro" id="IPR051631">
    <property type="entry name" value="Ankyrin-KH/SAM_domain"/>
</dbReference>
<dbReference type="PANTHER" id="PTHR23206">
    <property type="entry name" value="MASK PROTEIN"/>
    <property type="match status" value="1"/>
</dbReference>
<dbReference type="InterPro" id="IPR002110">
    <property type="entry name" value="Ankyrin_rpt"/>
</dbReference>
<dbReference type="SUPFAM" id="SSF48403">
    <property type="entry name" value="Ankyrin repeat"/>
    <property type="match status" value="1"/>
</dbReference>
<dbReference type="EMBL" id="LSRX01000141">
    <property type="protein sequence ID" value="OLQ07355.1"/>
    <property type="molecule type" value="Genomic_DNA"/>
</dbReference>
<proteinExistence type="predicted"/>
<feature type="compositionally biased region" description="Basic and acidic residues" evidence="4">
    <location>
        <begin position="1703"/>
        <end position="1717"/>
    </location>
</feature>
<evidence type="ECO:0000256" key="4">
    <source>
        <dbReference type="SAM" id="MobiDB-lite"/>
    </source>
</evidence>
<feature type="repeat" description="ANK" evidence="3">
    <location>
        <begin position="1605"/>
        <end position="1637"/>
    </location>
</feature>
<feature type="region of interest" description="Disordered" evidence="4">
    <location>
        <begin position="273"/>
        <end position="309"/>
    </location>
</feature>
<feature type="repeat" description="ANK" evidence="3">
    <location>
        <begin position="1453"/>
        <end position="1485"/>
    </location>
</feature>
<dbReference type="InterPro" id="IPR036397">
    <property type="entry name" value="RNaseH_sf"/>
</dbReference>
<dbReference type="PANTHER" id="PTHR23206:SF8">
    <property type="entry name" value="ANKYRIN REPEAT AND KH DOMAIN-CONTAINING 1"/>
    <property type="match status" value="1"/>
</dbReference>
<dbReference type="InterPro" id="IPR036770">
    <property type="entry name" value="Ankyrin_rpt-contain_sf"/>
</dbReference>
<feature type="domain" description="Integrase catalytic" evidence="5">
    <location>
        <begin position="5"/>
        <end position="169"/>
    </location>
</feature>
<dbReference type="GO" id="GO:0003676">
    <property type="term" value="F:nucleic acid binding"/>
    <property type="evidence" value="ECO:0007669"/>
    <property type="project" value="InterPro"/>
</dbReference>
<dbReference type="InterPro" id="IPR001584">
    <property type="entry name" value="Integrase_cat-core"/>
</dbReference>
<dbReference type="CDD" id="cd17039">
    <property type="entry name" value="Ubl_ubiquitin_like"/>
    <property type="match status" value="1"/>
</dbReference>
<dbReference type="Proteomes" id="UP000186817">
    <property type="component" value="Unassembled WGS sequence"/>
</dbReference>
<dbReference type="PRINTS" id="PR01415">
    <property type="entry name" value="ANKYRIN"/>
</dbReference>
<dbReference type="PROSITE" id="PS50297">
    <property type="entry name" value="ANK_REP_REGION"/>
    <property type="match status" value="7"/>
</dbReference>
<evidence type="ECO:0000256" key="1">
    <source>
        <dbReference type="ARBA" id="ARBA00022737"/>
    </source>
</evidence>
<evidence type="ECO:0000256" key="2">
    <source>
        <dbReference type="ARBA" id="ARBA00023043"/>
    </source>
</evidence>
<feature type="repeat" description="ANK" evidence="3">
    <location>
        <begin position="1638"/>
        <end position="1670"/>
    </location>
</feature>
<dbReference type="PROSITE" id="PS50994">
    <property type="entry name" value="INTEGRASE"/>
    <property type="match status" value="1"/>
</dbReference>
<keyword evidence="1" id="KW-0677">Repeat</keyword>
<feature type="region of interest" description="Disordered" evidence="4">
    <location>
        <begin position="1699"/>
        <end position="1735"/>
    </location>
</feature>
<feature type="compositionally biased region" description="Basic residues" evidence="4">
    <location>
        <begin position="291"/>
        <end position="300"/>
    </location>
</feature>
<keyword evidence="7" id="KW-1185">Reference proteome</keyword>
<dbReference type="SMART" id="SM00248">
    <property type="entry name" value="ANK"/>
    <property type="match status" value="8"/>
</dbReference>
<dbReference type="Pfam" id="PF00023">
    <property type="entry name" value="Ank"/>
    <property type="match status" value="1"/>
</dbReference>
<feature type="repeat" description="ANK" evidence="3">
    <location>
        <begin position="1551"/>
        <end position="1583"/>
    </location>
</feature>
<evidence type="ECO:0000259" key="5">
    <source>
        <dbReference type="PROSITE" id="PS50994"/>
    </source>
</evidence>
<evidence type="ECO:0000313" key="7">
    <source>
        <dbReference type="Proteomes" id="UP000186817"/>
    </source>
</evidence>
<evidence type="ECO:0000256" key="3">
    <source>
        <dbReference type="PROSITE-ProRule" id="PRU00023"/>
    </source>
</evidence>
<gene>
    <name evidence="6" type="primary">ANKRD17</name>
    <name evidence="6" type="ORF">AK812_SmicGene9260</name>
</gene>
<accession>A0A1Q9EIW6</accession>